<dbReference type="PROSITE" id="PS00211">
    <property type="entry name" value="ABC_TRANSPORTER_1"/>
    <property type="match status" value="1"/>
</dbReference>
<keyword evidence="3" id="KW-0547">Nucleotide-binding</keyword>
<evidence type="ECO:0000313" key="6">
    <source>
        <dbReference type="EMBL" id="TCU60188.1"/>
    </source>
</evidence>
<evidence type="ECO:0000313" key="7">
    <source>
        <dbReference type="Proteomes" id="UP000295773"/>
    </source>
</evidence>
<dbReference type="InterPro" id="IPR003593">
    <property type="entry name" value="AAA+_ATPase"/>
</dbReference>
<dbReference type="GO" id="GO:0016887">
    <property type="term" value="F:ATP hydrolysis activity"/>
    <property type="evidence" value="ECO:0007669"/>
    <property type="project" value="InterPro"/>
</dbReference>
<dbReference type="Proteomes" id="UP000295773">
    <property type="component" value="Unassembled WGS sequence"/>
</dbReference>
<dbReference type="AlphaFoldDB" id="A0A4R3TE41"/>
<dbReference type="Pfam" id="PF00005">
    <property type="entry name" value="ABC_tran"/>
    <property type="match status" value="1"/>
</dbReference>
<keyword evidence="2" id="KW-0813">Transport</keyword>
<sequence>MELTLEHVDKSFKQIHAVRDVTLQLGKGVHGLLGANGSGKTTLMRLICGLIPLDKGSLHFMDINALKQYDTYASYLGYLPQHFGYYPHYSVYDFLSYMSILKNMSKEYSEQRIETLLERLNLQSHKHKKLRQLSGGMLRRVGIAQALLNEPKLLLLDEPTAGLDPKERIIFRNLIASLSQECCILLSTHIVSDVETIADDILVMKEGSILLHDTVANLLTYMQGKVWEMVLPASEAIALSDKYCIVKQHTMQDGVHLRFISDTQSYPNAKLAIPDLDDLYLYYFQDGETV</sequence>
<name>A0A4R3TE41_9FIRM</name>
<evidence type="ECO:0000259" key="5">
    <source>
        <dbReference type="PROSITE" id="PS50893"/>
    </source>
</evidence>
<proteinExistence type="inferred from homology"/>
<reference evidence="6 7" key="1">
    <citation type="submission" date="2019-03" db="EMBL/GenBank/DDBJ databases">
        <title>Genomic Encyclopedia of Type Strains, Phase IV (KMG-IV): sequencing the most valuable type-strain genomes for metagenomic binning, comparative biology and taxonomic classification.</title>
        <authorList>
            <person name="Goeker M."/>
        </authorList>
    </citation>
    <scope>NUCLEOTIDE SEQUENCE [LARGE SCALE GENOMIC DNA]</scope>
    <source>
        <strain evidence="6 7">DSM 29481</strain>
    </source>
</reference>
<comment type="caution">
    <text evidence="6">The sequence shown here is derived from an EMBL/GenBank/DDBJ whole genome shotgun (WGS) entry which is preliminary data.</text>
</comment>
<evidence type="ECO:0000256" key="4">
    <source>
        <dbReference type="ARBA" id="ARBA00022840"/>
    </source>
</evidence>
<dbReference type="PANTHER" id="PTHR43335">
    <property type="entry name" value="ABC TRANSPORTER, ATP-BINDING PROTEIN"/>
    <property type="match status" value="1"/>
</dbReference>
<feature type="domain" description="ABC transporter" evidence="5">
    <location>
        <begin position="3"/>
        <end position="231"/>
    </location>
</feature>
<accession>A0A4R3TE41</accession>
<dbReference type="InterPro" id="IPR017871">
    <property type="entry name" value="ABC_transporter-like_CS"/>
</dbReference>
<comment type="similarity">
    <text evidence="1">Belongs to the ABC transporter superfamily.</text>
</comment>
<dbReference type="PROSITE" id="PS50893">
    <property type="entry name" value="ABC_TRANSPORTER_2"/>
    <property type="match status" value="1"/>
</dbReference>
<keyword evidence="4 6" id="KW-0067">ATP-binding</keyword>
<evidence type="ECO:0000256" key="2">
    <source>
        <dbReference type="ARBA" id="ARBA00022448"/>
    </source>
</evidence>
<protein>
    <submittedName>
        <fullName evidence="6">ABC-2 type transport system ATP-binding protein</fullName>
    </submittedName>
</protein>
<keyword evidence="7" id="KW-1185">Reference proteome</keyword>
<evidence type="ECO:0000256" key="3">
    <source>
        <dbReference type="ARBA" id="ARBA00022741"/>
    </source>
</evidence>
<dbReference type="InterPro" id="IPR003439">
    <property type="entry name" value="ABC_transporter-like_ATP-bd"/>
</dbReference>
<dbReference type="PANTHER" id="PTHR43335:SF2">
    <property type="entry name" value="ABC TRANSPORTER, ATP-BINDING PROTEIN"/>
    <property type="match status" value="1"/>
</dbReference>
<dbReference type="EMBL" id="SMBP01000008">
    <property type="protein sequence ID" value="TCU60188.1"/>
    <property type="molecule type" value="Genomic_DNA"/>
</dbReference>
<dbReference type="InterPro" id="IPR027417">
    <property type="entry name" value="P-loop_NTPase"/>
</dbReference>
<dbReference type="Gene3D" id="3.40.50.300">
    <property type="entry name" value="P-loop containing nucleotide triphosphate hydrolases"/>
    <property type="match status" value="1"/>
</dbReference>
<organism evidence="6 7">
    <name type="scientific">Longicatena caecimuris</name>
    <dbReference type="NCBI Taxonomy" id="1796635"/>
    <lineage>
        <taxon>Bacteria</taxon>
        <taxon>Bacillati</taxon>
        <taxon>Bacillota</taxon>
        <taxon>Erysipelotrichia</taxon>
        <taxon>Erysipelotrichales</taxon>
        <taxon>Erysipelotrichaceae</taxon>
        <taxon>Longicatena</taxon>
    </lineage>
</organism>
<dbReference type="SMART" id="SM00382">
    <property type="entry name" value="AAA"/>
    <property type="match status" value="1"/>
</dbReference>
<gene>
    <name evidence="6" type="ORF">EDD61_10847</name>
</gene>
<dbReference type="RefSeq" id="WP_119983289.1">
    <property type="nucleotide sequence ID" value="NZ_JADPGE010000005.1"/>
</dbReference>
<evidence type="ECO:0000256" key="1">
    <source>
        <dbReference type="ARBA" id="ARBA00005417"/>
    </source>
</evidence>
<dbReference type="SUPFAM" id="SSF52540">
    <property type="entry name" value="P-loop containing nucleoside triphosphate hydrolases"/>
    <property type="match status" value="1"/>
</dbReference>
<dbReference type="GO" id="GO:0005524">
    <property type="term" value="F:ATP binding"/>
    <property type="evidence" value="ECO:0007669"/>
    <property type="project" value="UniProtKB-KW"/>
</dbReference>